<evidence type="ECO:0000256" key="1">
    <source>
        <dbReference type="SAM" id="Phobius"/>
    </source>
</evidence>
<proteinExistence type="predicted"/>
<dbReference type="OrthoDB" id="9782395at2"/>
<protein>
    <recommendedName>
        <fullName evidence="2">DUF218 domain-containing protein</fullName>
    </recommendedName>
</protein>
<accession>A1ZSZ5</accession>
<gene>
    <name evidence="3" type="ORF">M23134_01729</name>
</gene>
<dbReference type="PANTHER" id="PTHR30336">
    <property type="entry name" value="INNER MEMBRANE PROTEIN, PROBABLE PERMEASE"/>
    <property type="match status" value="1"/>
</dbReference>
<dbReference type="GO" id="GO:0005886">
    <property type="term" value="C:plasma membrane"/>
    <property type="evidence" value="ECO:0007669"/>
    <property type="project" value="TreeGrafter"/>
</dbReference>
<keyword evidence="4" id="KW-1185">Reference proteome</keyword>
<keyword evidence="1" id="KW-0812">Transmembrane</keyword>
<dbReference type="RefSeq" id="WP_002700858.1">
    <property type="nucleotide sequence ID" value="NZ_AAWS01000033.1"/>
</dbReference>
<dbReference type="InterPro" id="IPR014729">
    <property type="entry name" value="Rossmann-like_a/b/a_fold"/>
</dbReference>
<reference evidence="3 4" key="1">
    <citation type="submission" date="2007-01" db="EMBL/GenBank/DDBJ databases">
        <authorList>
            <person name="Haygood M."/>
            <person name="Podell S."/>
            <person name="Anderson C."/>
            <person name="Hopkinson B."/>
            <person name="Roe K."/>
            <person name="Barbeau K."/>
            <person name="Gaasterland T."/>
            <person name="Ferriera S."/>
            <person name="Johnson J."/>
            <person name="Kravitz S."/>
            <person name="Beeson K."/>
            <person name="Sutton G."/>
            <person name="Rogers Y.-H."/>
            <person name="Friedman R."/>
            <person name="Frazier M."/>
            <person name="Venter J.C."/>
        </authorList>
    </citation>
    <scope>NUCLEOTIDE SEQUENCE [LARGE SCALE GENOMIC DNA]</scope>
    <source>
        <strain evidence="3 4">ATCC 23134</strain>
    </source>
</reference>
<dbReference type="Proteomes" id="UP000004095">
    <property type="component" value="Unassembled WGS sequence"/>
</dbReference>
<comment type="caution">
    <text evidence="3">The sequence shown here is derived from an EMBL/GenBank/DDBJ whole genome shotgun (WGS) entry which is preliminary data.</text>
</comment>
<evidence type="ECO:0000313" key="4">
    <source>
        <dbReference type="Proteomes" id="UP000004095"/>
    </source>
</evidence>
<keyword evidence="1" id="KW-1133">Transmembrane helix</keyword>
<name>A1ZSZ5_MICM2</name>
<dbReference type="CDD" id="cd06259">
    <property type="entry name" value="YdcF-like"/>
    <property type="match status" value="1"/>
</dbReference>
<organism evidence="3 4">
    <name type="scientific">Microscilla marina ATCC 23134</name>
    <dbReference type="NCBI Taxonomy" id="313606"/>
    <lineage>
        <taxon>Bacteria</taxon>
        <taxon>Pseudomonadati</taxon>
        <taxon>Bacteroidota</taxon>
        <taxon>Cytophagia</taxon>
        <taxon>Cytophagales</taxon>
        <taxon>Microscillaceae</taxon>
        <taxon>Microscilla</taxon>
    </lineage>
</organism>
<dbReference type="Gene3D" id="3.40.50.620">
    <property type="entry name" value="HUPs"/>
    <property type="match status" value="1"/>
</dbReference>
<dbReference type="InterPro" id="IPR003848">
    <property type="entry name" value="DUF218"/>
</dbReference>
<dbReference type="GO" id="GO:0043164">
    <property type="term" value="P:Gram-negative-bacterium-type cell wall biogenesis"/>
    <property type="evidence" value="ECO:0007669"/>
    <property type="project" value="TreeGrafter"/>
</dbReference>
<dbReference type="InterPro" id="IPR051599">
    <property type="entry name" value="Cell_Envelope_Assoc"/>
</dbReference>
<evidence type="ECO:0000313" key="3">
    <source>
        <dbReference type="EMBL" id="EAY26559.1"/>
    </source>
</evidence>
<feature type="domain" description="DUF218" evidence="2">
    <location>
        <begin position="79"/>
        <end position="246"/>
    </location>
</feature>
<feature type="transmembrane region" description="Helical" evidence="1">
    <location>
        <begin position="41"/>
        <end position="62"/>
    </location>
</feature>
<keyword evidence="1" id="KW-0472">Membrane</keyword>
<dbReference type="EMBL" id="AAWS01000033">
    <property type="protein sequence ID" value="EAY26559.1"/>
    <property type="molecule type" value="Genomic_DNA"/>
</dbReference>
<dbReference type="AlphaFoldDB" id="A1ZSZ5"/>
<dbReference type="eggNOG" id="COG1434">
    <property type="taxonomic scope" value="Bacteria"/>
</dbReference>
<evidence type="ECO:0000259" key="2">
    <source>
        <dbReference type="Pfam" id="PF02698"/>
    </source>
</evidence>
<sequence length="256" mass="29773">MFFFLSKTLYYFLMPVTWLCLVFTWALLTKKPRRRRQLLRTGVFLLWLFTNPFIVNQALLLWEAPPTPLHSIRQNYDVGIVLTGVTNTDKKPHDRVYLDKGGDRITQALMLYRVGKIKKILISGGSFDPKQRLERAEAYLLKQVLLQAKVPSHDIIIETKARNTRENALNTAKILNKQFPRQSYLLITSAFHIRRAVGCFRQAGIRVTPFSVDFYTIDKGFTFPFSLFPAEKALYKWYVLSHEVIGYIVYKVLGYA</sequence>
<dbReference type="GO" id="GO:0000270">
    <property type="term" value="P:peptidoglycan metabolic process"/>
    <property type="evidence" value="ECO:0007669"/>
    <property type="project" value="TreeGrafter"/>
</dbReference>
<dbReference type="Pfam" id="PF02698">
    <property type="entry name" value="DUF218"/>
    <property type="match status" value="1"/>
</dbReference>
<feature type="transmembrane region" description="Helical" evidence="1">
    <location>
        <begin position="12"/>
        <end position="29"/>
    </location>
</feature>
<dbReference type="PANTHER" id="PTHR30336:SF4">
    <property type="entry name" value="ENVELOPE BIOGENESIS FACTOR ELYC"/>
    <property type="match status" value="1"/>
</dbReference>